<dbReference type="RefSeq" id="WP_132430340.1">
    <property type="nucleotide sequence ID" value="NZ_SMFZ01000002.1"/>
</dbReference>
<organism evidence="7 8">
    <name type="scientific">Pseudonocardia endophytica</name>
    <dbReference type="NCBI Taxonomy" id="401976"/>
    <lineage>
        <taxon>Bacteria</taxon>
        <taxon>Bacillati</taxon>
        <taxon>Actinomycetota</taxon>
        <taxon>Actinomycetes</taxon>
        <taxon>Pseudonocardiales</taxon>
        <taxon>Pseudonocardiaceae</taxon>
        <taxon>Pseudonocardia</taxon>
    </lineage>
</organism>
<evidence type="ECO:0000256" key="1">
    <source>
        <dbReference type="ARBA" id="ARBA00004817"/>
    </source>
</evidence>
<gene>
    <name evidence="7" type="ORF">EV378_5599</name>
</gene>
<dbReference type="InterPro" id="IPR036979">
    <property type="entry name" value="CM_dom_sf"/>
</dbReference>
<keyword evidence="4" id="KW-0413">Isomerase</keyword>
<feature type="signal peptide" evidence="5">
    <location>
        <begin position="1"/>
        <end position="20"/>
    </location>
</feature>
<name>A0A4R1HMQ1_PSEEN</name>
<keyword evidence="3 5" id="KW-0732">Signal</keyword>
<dbReference type="OrthoDB" id="3825510at2"/>
<dbReference type="Proteomes" id="UP000295560">
    <property type="component" value="Unassembled WGS sequence"/>
</dbReference>
<evidence type="ECO:0000256" key="2">
    <source>
        <dbReference type="ARBA" id="ARBA00012404"/>
    </source>
</evidence>
<comment type="pathway">
    <text evidence="1">Metabolic intermediate biosynthesis; prephenate biosynthesis; prephenate from chorismate: step 1/1.</text>
</comment>
<comment type="caution">
    <text evidence="7">The sequence shown here is derived from an EMBL/GenBank/DDBJ whole genome shotgun (WGS) entry which is preliminary data.</text>
</comment>
<dbReference type="GO" id="GO:0004106">
    <property type="term" value="F:chorismate mutase activity"/>
    <property type="evidence" value="ECO:0007669"/>
    <property type="project" value="UniProtKB-EC"/>
</dbReference>
<dbReference type="NCBIfam" id="TIGR01806">
    <property type="entry name" value="CM_mono2"/>
    <property type="match status" value="1"/>
</dbReference>
<evidence type="ECO:0000256" key="3">
    <source>
        <dbReference type="ARBA" id="ARBA00022729"/>
    </source>
</evidence>
<dbReference type="AlphaFoldDB" id="A0A4R1HMQ1"/>
<dbReference type="InterPro" id="IPR036263">
    <property type="entry name" value="Chorismate_II_sf"/>
</dbReference>
<dbReference type="InterPro" id="IPR002701">
    <property type="entry name" value="CM_II_prokaryot"/>
</dbReference>
<dbReference type="SMART" id="SM00830">
    <property type="entry name" value="CM_2"/>
    <property type="match status" value="1"/>
</dbReference>
<accession>A0A4R1HMQ1</accession>
<evidence type="ECO:0000313" key="7">
    <source>
        <dbReference type="EMBL" id="TCK21610.1"/>
    </source>
</evidence>
<dbReference type="EC" id="5.4.99.5" evidence="2"/>
<dbReference type="EMBL" id="SMFZ01000002">
    <property type="protein sequence ID" value="TCK21610.1"/>
    <property type="molecule type" value="Genomic_DNA"/>
</dbReference>
<proteinExistence type="predicted"/>
<evidence type="ECO:0000256" key="5">
    <source>
        <dbReference type="SAM" id="SignalP"/>
    </source>
</evidence>
<dbReference type="PANTHER" id="PTHR38041">
    <property type="entry name" value="CHORISMATE MUTASE"/>
    <property type="match status" value="1"/>
</dbReference>
<dbReference type="Pfam" id="PF01817">
    <property type="entry name" value="CM_2"/>
    <property type="match status" value="1"/>
</dbReference>
<dbReference type="InterPro" id="IPR051331">
    <property type="entry name" value="Chorismate_mutase-related"/>
</dbReference>
<dbReference type="SUPFAM" id="SSF48600">
    <property type="entry name" value="Chorismate mutase II"/>
    <property type="match status" value="1"/>
</dbReference>
<dbReference type="Gene3D" id="1.20.59.10">
    <property type="entry name" value="Chorismate mutase"/>
    <property type="match status" value="1"/>
</dbReference>
<evidence type="ECO:0000313" key="8">
    <source>
        <dbReference type="Proteomes" id="UP000295560"/>
    </source>
</evidence>
<dbReference type="PROSITE" id="PS51257">
    <property type="entry name" value="PROKAR_LIPOPROTEIN"/>
    <property type="match status" value="1"/>
</dbReference>
<dbReference type="GO" id="GO:0009697">
    <property type="term" value="P:salicylic acid biosynthetic process"/>
    <property type="evidence" value="ECO:0007669"/>
    <property type="project" value="TreeGrafter"/>
</dbReference>
<keyword evidence="8" id="KW-1185">Reference proteome</keyword>
<feature type="domain" description="Chorismate mutase" evidence="6">
    <location>
        <begin position="17"/>
        <end position="113"/>
    </location>
</feature>
<protein>
    <recommendedName>
        <fullName evidence="2">chorismate mutase</fullName>
        <ecNumber evidence="2">5.4.99.5</ecNumber>
    </recommendedName>
</protein>
<dbReference type="NCBIfam" id="NF006741">
    <property type="entry name" value="PRK09269.1"/>
    <property type="match status" value="1"/>
</dbReference>
<dbReference type="PANTHER" id="PTHR38041:SF2">
    <property type="entry name" value="SECRETED CHORISMATE MUTASE"/>
    <property type="match status" value="1"/>
</dbReference>
<feature type="chain" id="PRO_5039238306" description="chorismate mutase" evidence="5">
    <location>
        <begin position="21"/>
        <end position="195"/>
    </location>
</feature>
<dbReference type="InterPro" id="IPR008240">
    <property type="entry name" value="Chorismate_mutase_periplasmic"/>
</dbReference>
<reference evidence="7 8" key="1">
    <citation type="submission" date="2019-03" db="EMBL/GenBank/DDBJ databases">
        <title>Sequencing the genomes of 1000 actinobacteria strains.</title>
        <authorList>
            <person name="Klenk H.-P."/>
        </authorList>
    </citation>
    <scope>NUCLEOTIDE SEQUENCE [LARGE SCALE GENOMIC DNA]</scope>
    <source>
        <strain evidence="7 8">DSM 44969</strain>
    </source>
</reference>
<dbReference type="PROSITE" id="PS51168">
    <property type="entry name" value="CHORISMATE_MUT_2"/>
    <property type="match status" value="1"/>
</dbReference>
<sequence>MIRCRSVAGAVLLLALLAGCSGTPPLSQGPLPEDGGQGLDRIVALAARRVVVSDQVAAAKVGTGQPVTDPPREAAVIAAARTEAEKDRVDPEWAARVFTDQIAASTQVQNDLLRQWTDRPDTKPAQRPALATIRPELDRIGTELVAAMAQAAPARSHEACAGRLAQAAVDAAKPLDDVHRSALGLSLTSVCASSG</sequence>
<dbReference type="UniPathway" id="UPA00120">
    <property type="reaction ID" value="UER00203"/>
</dbReference>
<evidence type="ECO:0000256" key="4">
    <source>
        <dbReference type="ARBA" id="ARBA00023235"/>
    </source>
</evidence>
<dbReference type="GO" id="GO:0046417">
    <property type="term" value="P:chorismate metabolic process"/>
    <property type="evidence" value="ECO:0007669"/>
    <property type="project" value="InterPro"/>
</dbReference>
<evidence type="ECO:0000259" key="6">
    <source>
        <dbReference type="PROSITE" id="PS51168"/>
    </source>
</evidence>